<evidence type="ECO:0000313" key="10">
    <source>
        <dbReference type="EMBL" id="EGR31055.1"/>
    </source>
</evidence>
<feature type="region of interest" description="Disordered" evidence="9">
    <location>
        <begin position="1"/>
        <end position="60"/>
    </location>
</feature>
<comment type="similarity">
    <text evidence="7 8">Belongs to the GAR1 family.</text>
</comment>
<dbReference type="OMA" id="KPQDGIV"/>
<dbReference type="InParanoid" id="G0QUQ2"/>
<evidence type="ECO:0000256" key="9">
    <source>
        <dbReference type="SAM" id="MobiDB-lite"/>
    </source>
</evidence>
<dbReference type="GO" id="GO:0034513">
    <property type="term" value="F:box H/ACA snoRNA binding"/>
    <property type="evidence" value="ECO:0007669"/>
    <property type="project" value="TreeGrafter"/>
</dbReference>
<dbReference type="PANTHER" id="PTHR23237:SF6">
    <property type="entry name" value="H_ACA RIBONUCLEOPROTEIN COMPLEX SUBUNIT 1"/>
    <property type="match status" value="1"/>
</dbReference>
<keyword evidence="3 8" id="KW-0698">rRNA processing</keyword>
<evidence type="ECO:0000256" key="2">
    <source>
        <dbReference type="ARBA" id="ARBA00022517"/>
    </source>
</evidence>
<dbReference type="InterPro" id="IPR009000">
    <property type="entry name" value="Transl_B-barrel_sf"/>
</dbReference>
<dbReference type="GO" id="GO:0000454">
    <property type="term" value="P:snoRNA guided rRNA pseudouridine synthesis"/>
    <property type="evidence" value="ECO:0007669"/>
    <property type="project" value="TreeGrafter"/>
</dbReference>
<dbReference type="FunFam" id="2.40.10.230:FF:000001">
    <property type="entry name" value="H/ACA ribonucleoprotein complex subunit"/>
    <property type="match status" value="1"/>
</dbReference>
<dbReference type="PANTHER" id="PTHR23237">
    <property type="entry name" value="NUCLEOLAR PROTEIN FAMILY A MEMBER 1 SNORNP PROTEIN GAR1"/>
    <property type="match status" value="1"/>
</dbReference>
<dbReference type="AlphaFoldDB" id="G0QUQ2"/>
<accession>G0QUQ2</accession>
<name>G0QUQ2_ICHMU</name>
<evidence type="ECO:0000256" key="4">
    <source>
        <dbReference type="ARBA" id="ARBA00022884"/>
    </source>
</evidence>
<dbReference type="STRING" id="857967.G0QUQ2"/>
<feature type="compositionally biased region" description="Gly residues" evidence="9">
    <location>
        <begin position="30"/>
        <end position="46"/>
    </location>
</feature>
<protein>
    <recommendedName>
        <fullName evidence="8">H/ACA ribonucleoprotein complex subunit</fullName>
    </recommendedName>
</protein>
<dbReference type="SUPFAM" id="SSF50447">
    <property type="entry name" value="Translation proteins"/>
    <property type="match status" value="1"/>
</dbReference>
<comment type="subunit">
    <text evidence="8">Component of the small nucleolar ribonucleoprotein particles containing H/ACA-type snoRNAs (H/ACA snoRNPs).</text>
</comment>
<keyword evidence="11" id="KW-1185">Reference proteome</keyword>
<sequence>MVKDFKSQSTPPKKDFKQGGYIKKDFASRGGNGGGFQKGGRPGFRGGRQQYDQGPPEKVDPMCEYSHSCGDQIIVKATNTSKVPKFNRGIYLQNKTKIGTVDEIFGPIEKFFYSVKLEKGITPDSYKVGDQFYMGYDDLLPVDRFLGKPRAQGGRSGGQRGGGSSFGRGGGQRGGGFQRGGRGGKGNSFGGGRGGSFGGNNRGGGGYKKSFK</sequence>
<evidence type="ECO:0000313" key="11">
    <source>
        <dbReference type="Proteomes" id="UP000008983"/>
    </source>
</evidence>
<dbReference type="InterPro" id="IPR038664">
    <property type="entry name" value="Gar1/Naf1_Cbf5-bd_sf"/>
</dbReference>
<keyword evidence="2 8" id="KW-0690">Ribosome biogenesis</keyword>
<dbReference type="GeneID" id="14907185"/>
<dbReference type="RefSeq" id="XP_004034541.1">
    <property type="nucleotide sequence ID" value="XM_004034493.1"/>
</dbReference>
<feature type="compositionally biased region" description="Basic and acidic residues" evidence="9">
    <location>
        <begin position="1"/>
        <end position="27"/>
    </location>
</feature>
<feature type="compositionally biased region" description="Gly residues" evidence="9">
    <location>
        <begin position="154"/>
        <end position="212"/>
    </location>
</feature>
<proteinExistence type="inferred from homology"/>
<comment type="function">
    <text evidence="8">Required for ribosome biogenesis. Part of a complex which catalyzes pseudouridylation of rRNA. This involves the isomerization of uridine such that the ribose is subsequently attached to C5, instead of the normal N1. Pseudouridine ("psi") residues may serve to stabilize the conformation of rRNAs.</text>
</comment>
<evidence type="ECO:0000256" key="1">
    <source>
        <dbReference type="ARBA" id="ARBA00004604"/>
    </source>
</evidence>
<dbReference type="InterPro" id="IPR007504">
    <property type="entry name" value="H/ACA_rnp_Gar1/Naf1"/>
</dbReference>
<evidence type="ECO:0000256" key="6">
    <source>
        <dbReference type="ARBA" id="ARBA00023274"/>
    </source>
</evidence>
<evidence type="ECO:0000256" key="7">
    <source>
        <dbReference type="ARBA" id="ARBA00038293"/>
    </source>
</evidence>
<comment type="subcellular location">
    <subcellularLocation>
        <location evidence="1 8">Nucleus</location>
        <location evidence="1 8">Nucleolus</location>
    </subcellularLocation>
</comment>
<dbReference type="OrthoDB" id="2187159at2759"/>
<keyword evidence="5 8" id="KW-0539">Nucleus</keyword>
<dbReference type="Gene3D" id="2.40.10.230">
    <property type="entry name" value="Probable tRNA pseudouridine synthase domain"/>
    <property type="match status" value="1"/>
</dbReference>
<evidence type="ECO:0000256" key="5">
    <source>
        <dbReference type="ARBA" id="ARBA00023242"/>
    </source>
</evidence>
<reference evidence="10 11" key="1">
    <citation type="submission" date="2011-07" db="EMBL/GenBank/DDBJ databases">
        <authorList>
            <person name="Coyne R."/>
            <person name="Brami D."/>
            <person name="Johnson J."/>
            <person name="Hostetler J."/>
            <person name="Hannick L."/>
            <person name="Clark T."/>
            <person name="Cassidy-Hanley D."/>
            <person name="Inman J."/>
        </authorList>
    </citation>
    <scope>NUCLEOTIDE SEQUENCE [LARGE SCALE GENOMIC DNA]</scope>
    <source>
        <strain evidence="10 11">G5</strain>
    </source>
</reference>
<keyword evidence="4 8" id="KW-0694">RNA-binding</keyword>
<evidence type="ECO:0000256" key="3">
    <source>
        <dbReference type="ARBA" id="ARBA00022552"/>
    </source>
</evidence>
<dbReference type="eggNOG" id="KOG3262">
    <property type="taxonomic scope" value="Eukaryota"/>
</dbReference>
<dbReference type="GO" id="GO:0031429">
    <property type="term" value="C:box H/ACA snoRNP complex"/>
    <property type="evidence" value="ECO:0007669"/>
    <property type="project" value="TreeGrafter"/>
</dbReference>
<evidence type="ECO:0000256" key="8">
    <source>
        <dbReference type="RuleBase" id="RU364004"/>
    </source>
</evidence>
<dbReference type="Proteomes" id="UP000008983">
    <property type="component" value="Unassembled WGS sequence"/>
</dbReference>
<feature type="region of interest" description="Disordered" evidence="9">
    <location>
        <begin position="147"/>
        <end position="212"/>
    </location>
</feature>
<gene>
    <name evidence="10" type="ORF">IMG5_118530</name>
</gene>
<dbReference type="Pfam" id="PF04410">
    <property type="entry name" value="Gar1"/>
    <property type="match status" value="1"/>
</dbReference>
<organism evidence="10 11">
    <name type="scientific">Ichthyophthirius multifiliis</name>
    <name type="common">White spot disease agent</name>
    <name type="synonym">Ich</name>
    <dbReference type="NCBI Taxonomy" id="5932"/>
    <lineage>
        <taxon>Eukaryota</taxon>
        <taxon>Sar</taxon>
        <taxon>Alveolata</taxon>
        <taxon>Ciliophora</taxon>
        <taxon>Intramacronucleata</taxon>
        <taxon>Oligohymenophorea</taxon>
        <taxon>Hymenostomatida</taxon>
        <taxon>Ophryoglenina</taxon>
        <taxon>Ichthyophthirius</taxon>
    </lineage>
</organism>
<dbReference type="EMBL" id="GL983919">
    <property type="protein sequence ID" value="EGR31055.1"/>
    <property type="molecule type" value="Genomic_DNA"/>
</dbReference>
<keyword evidence="6 8" id="KW-0687">Ribonucleoprotein</keyword>